<feature type="compositionally biased region" description="Polar residues" evidence="2">
    <location>
        <begin position="352"/>
        <end position="377"/>
    </location>
</feature>
<feature type="compositionally biased region" description="Basic and acidic residues" evidence="2">
    <location>
        <begin position="422"/>
        <end position="436"/>
    </location>
</feature>
<feature type="compositionally biased region" description="Polar residues" evidence="2">
    <location>
        <begin position="406"/>
        <end position="421"/>
    </location>
</feature>
<feature type="coiled-coil region" evidence="1">
    <location>
        <begin position="743"/>
        <end position="770"/>
    </location>
</feature>
<keyword evidence="3" id="KW-0472">Membrane</keyword>
<organism evidence="4 5">
    <name type="scientific">Orbilia brochopaga</name>
    <dbReference type="NCBI Taxonomy" id="3140254"/>
    <lineage>
        <taxon>Eukaryota</taxon>
        <taxon>Fungi</taxon>
        <taxon>Dikarya</taxon>
        <taxon>Ascomycota</taxon>
        <taxon>Pezizomycotina</taxon>
        <taxon>Orbiliomycetes</taxon>
        <taxon>Orbiliales</taxon>
        <taxon>Orbiliaceae</taxon>
        <taxon>Orbilia</taxon>
    </lineage>
</organism>
<feature type="compositionally biased region" description="Basic and acidic residues" evidence="2">
    <location>
        <begin position="294"/>
        <end position="309"/>
    </location>
</feature>
<name>A0AAV9UII3_9PEZI</name>
<accession>A0AAV9UII3</accession>
<dbReference type="Proteomes" id="UP001375240">
    <property type="component" value="Unassembled WGS sequence"/>
</dbReference>
<feature type="transmembrane region" description="Helical" evidence="3">
    <location>
        <begin position="877"/>
        <end position="899"/>
    </location>
</feature>
<reference evidence="4 5" key="1">
    <citation type="submission" date="2019-10" db="EMBL/GenBank/DDBJ databases">
        <authorList>
            <person name="Palmer J.M."/>
        </authorList>
    </citation>
    <scope>NUCLEOTIDE SEQUENCE [LARGE SCALE GENOMIC DNA]</scope>
    <source>
        <strain evidence="4 5">TWF696</strain>
    </source>
</reference>
<feature type="compositionally biased region" description="Low complexity" evidence="2">
    <location>
        <begin position="1"/>
        <end position="14"/>
    </location>
</feature>
<feature type="region of interest" description="Disordered" evidence="2">
    <location>
        <begin position="275"/>
        <end position="377"/>
    </location>
</feature>
<feature type="transmembrane region" description="Helical" evidence="3">
    <location>
        <begin position="821"/>
        <end position="840"/>
    </location>
</feature>
<feature type="region of interest" description="Disordered" evidence="2">
    <location>
        <begin position="389"/>
        <end position="460"/>
    </location>
</feature>
<feature type="compositionally biased region" description="Polar residues" evidence="2">
    <location>
        <begin position="504"/>
        <end position="522"/>
    </location>
</feature>
<feature type="compositionally biased region" description="Low complexity" evidence="2">
    <location>
        <begin position="438"/>
        <end position="450"/>
    </location>
</feature>
<feature type="compositionally biased region" description="Polar residues" evidence="2">
    <location>
        <begin position="63"/>
        <end position="76"/>
    </location>
</feature>
<feature type="region of interest" description="Disordered" evidence="2">
    <location>
        <begin position="221"/>
        <end position="241"/>
    </location>
</feature>
<evidence type="ECO:0000313" key="4">
    <source>
        <dbReference type="EMBL" id="KAK6341119.1"/>
    </source>
</evidence>
<keyword evidence="1" id="KW-0175">Coiled coil</keyword>
<evidence type="ECO:0000256" key="2">
    <source>
        <dbReference type="SAM" id="MobiDB-lite"/>
    </source>
</evidence>
<feature type="compositionally biased region" description="Polar residues" evidence="2">
    <location>
        <begin position="610"/>
        <end position="626"/>
    </location>
</feature>
<evidence type="ECO:0000256" key="3">
    <source>
        <dbReference type="SAM" id="Phobius"/>
    </source>
</evidence>
<sequence length="946" mass="104338">MSSSNPNPNNNAAARRGYPAGDSFQHSQGNYKHHQQHHSGLRRSHIYGSRGATVFNSLTAGDADTQLTTRPTSATYSRIDGARTNPPHTRTSLSQPTLPTAGEYFAREATTTTGQSQLQSQSPVAPWARPGSRFASKQIRSAHATSSYGLPPTPESDVSVTTPPRQHRDYQFNVEMMQRMTQHAKISPLNHYDHLKRELAEENLVVDNGNVDRLVARAGERIRGQDSGTPAEQHYTGAHGRRVAFRSPEAVEGAREASRRLNGLSGAVDRPSSLYEVASKPAEPNPTSSSNMYDELKRTLSESSSERPKRIVRQPTNARQLPPLSPVQKRHVEVRPRRPVATAASIAHAPSPSKQKQNEYYQQETRPRTAPTSQDDPITNIDWLAAAQDVVESSPRKTSGRRRPRTLSSGTPLSNTAWSSRQADEFGGELKVDSTDVRPSASHAAASSKPSRAESQPATLRQLPSAALSNSYLQHNLVDFVSEDDLTLNLSSENKPPVAFESGLRSTQLASTNRRPATSSGKLQDVSFLESTKKTDPDETLDTLRQLSRLLSGNTPAKQEQPRRMAELPSEPADIKPTVAKLQTAAETRQPYKRQARPLASMQVVKSGERANQTPKAVKTEPSQGVSLTSVLNSIAKKNKQQDLSQKPGASSTSTTKPPGTRKASDSQTPTSKTIQFEDGYETDDSLDRLLTNDTDYNSLLKPAAFEDESFLQGTVQVAKQSQPQKPNDLEALALRTKVLNNLQTVQLDIRETRRGLENIERKFGMLEEDSSIFKPAAADTSNVVVSGGRPILAPRRYVFVPRKKKATKGLFRRPWVFKDYFFAFVFLVLGLLLIEYKLWSDTIIPQYSRVSSDEWFAKHPVGSYRPGGTFRAVFRVFLWFGNVGLFFLQQVSAGLLWARSGVSWLQDRVTTAASPMPADYQIPPLGAELSRSTCAPKSMETSLSP</sequence>
<comment type="caution">
    <text evidence="4">The sequence shown here is derived from an EMBL/GenBank/DDBJ whole genome shotgun (WGS) entry which is preliminary data.</text>
</comment>
<feature type="compositionally biased region" description="Polar residues" evidence="2">
    <location>
        <begin position="86"/>
        <end position="98"/>
    </location>
</feature>
<evidence type="ECO:0000256" key="1">
    <source>
        <dbReference type="SAM" id="Coils"/>
    </source>
</evidence>
<keyword evidence="3" id="KW-1133">Transmembrane helix</keyword>
<feature type="region of interest" description="Disordered" evidence="2">
    <location>
        <begin position="492"/>
        <end position="626"/>
    </location>
</feature>
<gene>
    <name evidence="4" type="ORF">TWF696_008208</name>
</gene>
<evidence type="ECO:0000313" key="5">
    <source>
        <dbReference type="Proteomes" id="UP001375240"/>
    </source>
</evidence>
<dbReference type="EMBL" id="JAVHNQ010000007">
    <property type="protein sequence ID" value="KAK6341119.1"/>
    <property type="molecule type" value="Genomic_DNA"/>
</dbReference>
<feature type="compositionally biased region" description="Low complexity" evidence="2">
    <location>
        <begin position="110"/>
        <end position="122"/>
    </location>
</feature>
<proteinExistence type="predicted"/>
<keyword evidence="3" id="KW-0812">Transmembrane</keyword>
<feature type="region of interest" description="Disordered" evidence="2">
    <location>
        <begin position="639"/>
        <end position="674"/>
    </location>
</feature>
<feature type="compositionally biased region" description="Polar residues" evidence="2">
    <location>
        <begin position="543"/>
        <end position="558"/>
    </location>
</feature>
<feature type="region of interest" description="Disordered" evidence="2">
    <location>
        <begin position="1"/>
        <end position="42"/>
    </location>
</feature>
<dbReference type="AlphaFoldDB" id="A0AAV9UII3"/>
<feature type="compositionally biased region" description="Basic residues" evidence="2">
    <location>
        <begin position="31"/>
        <end position="42"/>
    </location>
</feature>
<protein>
    <submittedName>
        <fullName evidence="4">Uncharacterized protein</fullName>
    </submittedName>
</protein>
<feature type="compositionally biased region" description="Polar residues" evidence="2">
    <location>
        <begin position="642"/>
        <end position="658"/>
    </location>
</feature>
<feature type="region of interest" description="Disordered" evidence="2">
    <location>
        <begin position="63"/>
        <end position="165"/>
    </location>
</feature>
<keyword evidence="5" id="KW-1185">Reference proteome</keyword>